<dbReference type="WBParaSite" id="Pan_g10064.t1">
    <property type="protein sequence ID" value="Pan_g10064.t1"/>
    <property type="gene ID" value="Pan_g10064"/>
</dbReference>
<accession>A0A7E4ZPS1</accession>
<feature type="signal peptide" evidence="2">
    <location>
        <begin position="1"/>
        <end position="19"/>
    </location>
</feature>
<sequence length="228" mass="25403">MSANMLLAVFAALFQETSIVGGCLKRPERRRAFIADVLSVTVSTCPESARLCYVWSSTSNGRGKHVFLKPKCHRNWCIRRLKLPDVPLSISLILIRSIFASGGLRSMKMVDFVILEPCKSELTNNEASLAKIPKKKTTTKLKTQATSDPRGGVKWVFIGCSAAITLQSQNKLEEPETLLMDHSQDVATSLFYYRPAYSRSQRTPGQQIPDSDDSPKYDMAVKMIEDAP</sequence>
<dbReference type="AlphaFoldDB" id="A0A7E4ZPS1"/>
<feature type="chain" id="PRO_5028882462" evidence="2">
    <location>
        <begin position="20"/>
        <end position="228"/>
    </location>
</feature>
<evidence type="ECO:0000313" key="4">
    <source>
        <dbReference type="WBParaSite" id="Pan_g10064.t1"/>
    </source>
</evidence>
<dbReference type="Proteomes" id="UP000492821">
    <property type="component" value="Unassembled WGS sequence"/>
</dbReference>
<reference evidence="4" key="2">
    <citation type="submission" date="2020-10" db="UniProtKB">
        <authorList>
            <consortium name="WormBaseParasite"/>
        </authorList>
    </citation>
    <scope>IDENTIFICATION</scope>
</reference>
<keyword evidence="2" id="KW-0732">Signal</keyword>
<evidence type="ECO:0000313" key="3">
    <source>
        <dbReference type="Proteomes" id="UP000492821"/>
    </source>
</evidence>
<evidence type="ECO:0000256" key="1">
    <source>
        <dbReference type="SAM" id="MobiDB-lite"/>
    </source>
</evidence>
<name>A0A7E4ZPS1_PANRE</name>
<feature type="region of interest" description="Disordered" evidence="1">
    <location>
        <begin position="198"/>
        <end position="219"/>
    </location>
</feature>
<evidence type="ECO:0000256" key="2">
    <source>
        <dbReference type="SAM" id="SignalP"/>
    </source>
</evidence>
<protein>
    <submittedName>
        <fullName evidence="4">Secreted protein</fullName>
    </submittedName>
</protein>
<organism evidence="3 4">
    <name type="scientific">Panagrellus redivivus</name>
    <name type="common">Microworm</name>
    <dbReference type="NCBI Taxonomy" id="6233"/>
    <lineage>
        <taxon>Eukaryota</taxon>
        <taxon>Metazoa</taxon>
        <taxon>Ecdysozoa</taxon>
        <taxon>Nematoda</taxon>
        <taxon>Chromadorea</taxon>
        <taxon>Rhabditida</taxon>
        <taxon>Tylenchina</taxon>
        <taxon>Panagrolaimomorpha</taxon>
        <taxon>Panagrolaimoidea</taxon>
        <taxon>Panagrolaimidae</taxon>
        <taxon>Panagrellus</taxon>
    </lineage>
</organism>
<keyword evidence="3" id="KW-1185">Reference proteome</keyword>
<proteinExistence type="predicted"/>
<reference evidence="3" key="1">
    <citation type="journal article" date="2013" name="Genetics">
        <title>The draft genome and transcriptome of Panagrellus redivivus are shaped by the harsh demands of a free-living lifestyle.</title>
        <authorList>
            <person name="Srinivasan J."/>
            <person name="Dillman A.R."/>
            <person name="Macchietto M.G."/>
            <person name="Heikkinen L."/>
            <person name="Lakso M."/>
            <person name="Fracchia K.M."/>
            <person name="Antoshechkin I."/>
            <person name="Mortazavi A."/>
            <person name="Wong G."/>
            <person name="Sternberg P.W."/>
        </authorList>
    </citation>
    <scope>NUCLEOTIDE SEQUENCE [LARGE SCALE GENOMIC DNA]</scope>
    <source>
        <strain evidence="3">MT8872</strain>
    </source>
</reference>
<feature type="compositionally biased region" description="Polar residues" evidence="1">
    <location>
        <begin position="198"/>
        <end position="209"/>
    </location>
</feature>